<dbReference type="PANTHER" id="PTHR47706">
    <property type="entry name" value="NMRA-LIKE FAMILY PROTEIN"/>
    <property type="match status" value="1"/>
</dbReference>
<evidence type="ECO:0000256" key="1">
    <source>
        <dbReference type="ARBA" id="ARBA00022857"/>
    </source>
</evidence>
<dbReference type="AlphaFoldDB" id="A0A642V2D7"/>
<dbReference type="PANTHER" id="PTHR47706:SF9">
    <property type="entry name" value="NMRA-LIKE DOMAIN-CONTAINING PROTEIN-RELATED"/>
    <property type="match status" value="1"/>
</dbReference>
<accession>A0A642V2D7</accession>
<gene>
    <name evidence="4" type="ORF">TRICI_003959</name>
</gene>
<name>A0A642V2D7_9ASCO</name>
<dbReference type="OrthoDB" id="9974981at2759"/>
<keyword evidence="5" id="KW-1185">Reference proteome</keyword>
<dbReference type="Pfam" id="PF05368">
    <property type="entry name" value="NmrA"/>
    <property type="match status" value="1"/>
</dbReference>
<dbReference type="Gene3D" id="3.40.50.720">
    <property type="entry name" value="NAD(P)-binding Rossmann-like Domain"/>
    <property type="match status" value="1"/>
</dbReference>
<dbReference type="InterPro" id="IPR036291">
    <property type="entry name" value="NAD(P)-bd_dom_sf"/>
</dbReference>
<dbReference type="EMBL" id="SWFS01000296">
    <property type="protein sequence ID" value="KAA8910948.1"/>
    <property type="molecule type" value="Genomic_DNA"/>
</dbReference>
<evidence type="ECO:0000313" key="5">
    <source>
        <dbReference type="Proteomes" id="UP000761534"/>
    </source>
</evidence>
<proteinExistence type="predicted"/>
<dbReference type="InterPro" id="IPR008030">
    <property type="entry name" value="NmrA-like"/>
</dbReference>
<dbReference type="InterPro" id="IPR051609">
    <property type="entry name" value="NmrA/Isoflavone_reductase-like"/>
</dbReference>
<organism evidence="4 5">
    <name type="scientific">Trichomonascus ciferrii</name>
    <dbReference type="NCBI Taxonomy" id="44093"/>
    <lineage>
        <taxon>Eukaryota</taxon>
        <taxon>Fungi</taxon>
        <taxon>Dikarya</taxon>
        <taxon>Ascomycota</taxon>
        <taxon>Saccharomycotina</taxon>
        <taxon>Dipodascomycetes</taxon>
        <taxon>Dipodascales</taxon>
        <taxon>Trichomonascaceae</taxon>
        <taxon>Trichomonascus</taxon>
        <taxon>Trichomonascus ciferrii complex</taxon>
    </lineage>
</organism>
<keyword evidence="1" id="KW-0521">NADP</keyword>
<reference evidence="4" key="1">
    <citation type="journal article" date="2019" name="G3 (Bethesda)">
        <title>Genome Assemblies of Two Rare Opportunistic Yeast Pathogens: Diutina rugosa (syn. Candida rugosa) and Trichomonascus ciferrii (syn. Candida ciferrii).</title>
        <authorList>
            <person name="Mixao V."/>
            <person name="Saus E."/>
            <person name="Hansen A.P."/>
            <person name="Lass-Florl C."/>
            <person name="Gabaldon T."/>
        </authorList>
    </citation>
    <scope>NUCLEOTIDE SEQUENCE</scope>
    <source>
        <strain evidence="4">CBS 4856</strain>
    </source>
</reference>
<dbReference type="GO" id="GO:0016491">
    <property type="term" value="F:oxidoreductase activity"/>
    <property type="evidence" value="ECO:0007669"/>
    <property type="project" value="UniProtKB-KW"/>
</dbReference>
<keyword evidence="2" id="KW-0560">Oxidoreductase</keyword>
<evidence type="ECO:0000256" key="2">
    <source>
        <dbReference type="ARBA" id="ARBA00023002"/>
    </source>
</evidence>
<evidence type="ECO:0000313" key="4">
    <source>
        <dbReference type="EMBL" id="KAA8910948.1"/>
    </source>
</evidence>
<sequence>MTDKPTVAVIGLGGNIGPHALNALTSDTFRGNYKLPIRALTRDPSKQPSNPHVEYYNSNDLETALKGVDVCVDLTGVDVDSTPTIDAAAKAGVKTFIPSDYSADHALHSWNMPMQRPLKAAEHAEKSGMKAIRLLCGAFAEYLLDQPEYWNISIKDRTYNRIEGSERKLSISFLADIGKVIASVVSIAPEKLPSTIRFYSDRMSFDDLAAYCEKKHDIKLKVVNSIPWDQIKTEAEAANAQSDGHLSLTDGSFAGFVTILKALFTSPTHRDVVDFMNNNQNDLVNPNLFNWTKVDL</sequence>
<dbReference type="VEuPathDB" id="FungiDB:TRICI_003959"/>
<feature type="domain" description="NmrA-like" evidence="3">
    <location>
        <begin position="4"/>
        <end position="232"/>
    </location>
</feature>
<protein>
    <recommendedName>
        <fullName evidence="3">NmrA-like domain-containing protein</fullName>
    </recommendedName>
</protein>
<dbReference type="SUPFAM" id="SSF51735">
    <property type="entry name" value="NAD(P)-binding Rossmann-fold domains"/>
    <property type="match status" value="1"/>
</dbReference>
<evidence type="ECO:0000259" key="3">
    <source>
        <dbReference type="Pfam" id="PF05368"/>
    </source>
</evidence>
<dbReference type="Proteomes" id="UP000761534">
    <property type="component" value="Unassembled WGS sequence"/>
</dbReference>
<comment type="caution">
    <text evidence="4">The sequence shown here is derived from an EMBL/GenBank/DDBJ whole genome shotgun (WGS) entry which is preliminary data.</text>
</comment>